<keyword evidence="2" id="KW-1133">Transmembrane helix</keyword>
<dbReference type="AlphaFoldDB" id="D3F0Y4"/>
<dbReference type="EMBL" id="CP001854">
    <property type="protein sequence ID" value="ADB50060.1"/>
    <property type="molecule type" value="Genomic_DNA"/>
</dbReference>
<feature type="transmembrane region" description="Helical" evidence="2">
    <location>
        <begin position="71"/>
        <end position="89"/>
    </location>
</feature>
<feature type="transmembrane region" description="Helical" evidence="2">
    <location>
        <begin position="101"/>
        <end position="118"/>
    </location>
</feature>
<organism evidence="3 4">
    <name type="scientific">Conexibacter woesei (strain DSM 14684 / CCUG 47730 / CIP 108061 / JCM 11494 / NBRC 100937 / ID131577)</name>
    <dbReference type="NCBI Taxonomy" id="469383"/>
    <lineage>
        <taxon>Bacteria</taxon>
        <taxon>Bacillati</taxon>
        <taxon>Actinomycetota</taxon>
        <taxon>Thermoleophilia</taxon>
        <taxon>Solirubrobacterales</taxon>
        <taxon>Conexibacteraceae</taxon>
        <taxon>Conexibacter</taxon>
    </lineage>
</organism>
<dbReference type="OrthoDB" id="5245189at2"/>
<dbReference type="KEGG" id="cwo:Cwoe_1632"/>
<evidence type="ECO:0000313" key="3">
    <source>
        <dbReference type="EMBL" id="ADB50060.1"/>
    </source>
</evidence>
<feature type="transmembrane region" description="Helical" evidence="2">
    <location>
        <begin position="124"/>
        <end position="144"/>
    </location>
</feature>
<keyword evidence="2" id="KW-0472">Membrane</keyword>
<sequence>MGRRSRKRITTSDAAPPRTTEARASSTRPPSRRDEAPAAPWGRFPLVELCVLSAILLGVAGFVVGGGAGNVLLTGAVLMGSVAGLEVALREHLGGYRSHTLLLSGVLGIATLAVNYFLRLDRATIVPIALAVFGIAFAGWRAVFKRRSGGFGMKVR</sequence>
<feature type="transmembrane region" description="Helical" evidence="2">
    <location>
        <begin position="46"/>
        <end position="65"/>
    </location>
</feature>
<keyword evidence="4" id="KW-1185">Reference proteome</keyword>
<dbReference type="HOGENOM" id="CLU_1683581_0_0_11"/>
<name>D3F0Y4_CONWI</name>
<feature type="region of interest" description="Disordered" evidence="1">
    <location>
        <begin position="1"/>
        <end position="37"/>
    </location>
</feature>
<protein>
    <submittedName>
        <fullName evidence="3">Uncharacterized protein</fullName>
    </submittedName>
</protein>
<evidence type="ECO:0000313" key="4">
    <source>
        <dbReference type="Proteomes" id="UP000008229"/>
    </source>
</evidence>
<dbReference type="STRING" id="469383.Cwoe_1632"/>
<reference evidence="4" key="2">
    <citation type="submission" date="2010-01" db="EMBL/GenBank/DDBJ databases">
        <title>The complete genome of Conexibacter woesei DSM 14684.</title>
        <authorList>
            <consortium name="US DOE Joint Genome Institute (JGI-PGF)"/>
            <person name="Lucas S."/>
            <person name="Copeland A."/>
            <person name="Lapidus A."/>
            <person name="Glavina del Rio T."/>
            <person name="Dalin E."/>
            <person name="Tice H."/>
            <person name="Bruce D."/>
            <person name="Goodwin L."/>
            <person name="Pitluck S."/>
            <person name="Kyrpides N."/>
            <person name="Mavromatis K."/>
            <person name="Ivanova N."/>
            <person name="Mikhailova N."/>
            <person name="Chertkov O."/>
            <person name="Brettin T."/>
            <person name="Detter J.C."/>
            <person name="Han C."/>
            <person name="Larimer F."/>
            <person name="Land M."/>
            <person name="Hauser L."/>
            <person name="Markowitz V."/>
            <person name="Cheng J.-F."/>
            <person name="Hugenholtz P."/>
            <person name="Woyke T."/>
            <person name="Wu D."/>
            <person name="Pukall R."/>
            <person name="Steenblock K."/>
            <person name="Schneider S."/>
            <person name="Klenk H.-P."/>
            <person name="Eisen J.A."/>
        </authorList>
    </citation>
    <scope>NUCLEOTIDE SEQUENCE [LARGE SCALE GENOMIC DNA]</scope>
    <source>
        <strain evidence="4">DSM 14684 / CIP 108061 / JCM 11494 / NBRC 100937 / ID131577</strain>
    </source>
</reference>
<dbReference type="Proteomes" id="UP000008229">
    <property type="component" value="Chromosome"/>
</dbReference>
<gene>
    <name evidence="3" type="ordered locus">Cwoe_1632</name>
</gene>
<keyword evidence="2" id="KW-0812">Transmembrane</keyword>
<evidence type="ECO:0000256" key="2">
    <source>
        <dbReference type="SAM" id="Phobius"/>
    </source>
</evidence>
<dbReference type="RefSeq" id="WP_012933111.1">
    <property type="nucleotide sequence ID" value="NC_013739.1"/>
</dbReference>
<proteinExistence type="predicted"/>
<accession>D3F0Y4</accession>
<evidence type="ECO:0000256" key="1">
    <source>
        <dbReference type="SAM" id="MobiDB-lite"/>
    </source>
</evidence>
<reference evidence="3 4" key="1">
    <citation type="journal article" date="2010" name="Stand. Genomic Sci.">
        <title>Complete genome sequence of Conexibacter woesei type strain (ID131577).</title>
        <authorList>
            <person name="Pukall R."/>
            <person name="Lapidus A."/>
            <person name="Glavina Del Rio T."/>
            <person name="Copeland A."/>
            <person name="Tice H."/>
            <person name="Cheng J.-F."/>
            <person name="Lucas S."/>
            <person name="Chen F."/>
            <person name="Nolan M."/>
            <person name="Bruce D."/>
            <person name="Goodwin L."/>
            <person name="Pitluck S."/>
            <person name="Mavromatis K."/>
            <person name="Ivanova N."/>
            <person name="Ovchinnikova G."/>
            <person name="Pati A."/>
            <person name="Chen A."/>
            <person name="Palaniappan K."/>
            <person name="Land M."/>
            <person name="Hauser L."/>
            <person name="Chang Y.-J."/>
            <person name="Jeffries C.D."/>
            <person name="Chain P."/>
            <person name="Meincke L."/>
            <person name="Sims D."/>
            <person name="Brettin T."/>
            <person name="Detter J.C."/>
            <person name="Rohde M."/>
            <person name="Goeker M."/>
            <person name="Bristow J."/>
            <person name="Eisen J.A."/>
            <person name="Markowitz V."/>
            <person name="Kyrpides N.C."/>
            <person name="Klenk H.-P."/>
            <person name="Hugenholtz P."/>
        </authorList>
    </citation>
    <scope>NUCLEOTIDE SEQUENCE [LARGE SCALE GENOMIC DNA]</scope>
    <source>
        <strain evidence="4">DSM 14684 / CIP 108061 / JCM 11494 / NBRC 100937 / ID131577</strain>
    </source>
</reference>